<reference evidence="3" key="1">
    <citation type="journal article" date="2021" name="Nat. Commun.">
        <title>Genetic determinants of endophytism in the Arabidopsis root mycobiome.</title>
        <authorList>
            <person name="Mesny F."/>
            <person name="Miyauchi S."/>
            <person name="Thiergart T."/>
            <person name="Pickel B."/>
            <person name="Atanasova L."/>
            <person name="Karlsson M."/>
            <person name="Huettel B."/>
            <person name="Barry K.W."/>
            <person name="Haridas S."/>
            <person name="Chen C."/>
            <person name="Bauer D."/>
            <person name="Andreopoulos W."/>
            <person name="Pangilinan J."/>
            <person name="LaButti K."/>
            <person name="Riley R."/>
            <person name="Lipzen A."/>
            <person name="Clum A."/>
            <person name="Drula E."/>
            <person name="Henrissat B."/>
            <person name="Kohler A."/>
            <person name="Grigoriev I.V."/>
            <person name="Martin F.M."/>
            <person name="Hacquard S."/>
        </authorList>
    </citation>
    <scope>NUCLEOTIDE SEQUENCE</scope>
    <source>
        <strain evidence="3">MPI-CAGE-AT-0016</strain>
    </source>
</reference>
<dbReference type="Gene3D" id="3.40.50.880">
    <property type="match status" value="1"/>
</dbReference>
<accession>A0A8K0X2V6</accession>
<dbReference type="PANTHER" id="PTHR43130:SF15">
    <property type="entry name" value="THIJ_PFPI FAMILY PROTEIN (AFU_ORTHOLOGUE AFUA_5G14240)"/>
    <property type="match status" value="1"/>
</dbReference>
<feature type="domain" description="DJ-1/PfpI" evidence="2">
    <location>
        <begin position="65"/>
        <end position="143"/>
    </location>
</feature>
<proteinExistence type="predicted"/>
<dbReference type="Proteomes" id="UP000813385">
    <property type="component" value="Unassembled WGS sequence"/>
</dbReference>
<feature type="chain" id="PRO_5035451810" evidence="1">
    <location>
        <begin position="22"/>
        <end position="160"/>
    </location>
</feature>
<keyword evidence="3" id="KW-0315">Glutamine amidotransferase</keyword>
<keyword evidence="4" id="KW-1185">Reference proteome</keyword>
<dbReference type="PANTHER" id="PTHR43130">
    <property type="entry name" value="ARAC-FAMILY TRANSCRIPTIONAL REGULATOR"/>
    <property type="match status" value="1"/>
</dbReference>
<protein>
    <submittedName>
        <fullName evidence="3">Class I glutamine amidotransferase-like protein</fullName>
    </submittedName>
</protein>
<evidence type="ECO:0000313" key="4">
    <source>
        <dbReference type="Proteomes" id="UP000813385"/>
    </source>
</evidence>
<dbReference type="EMBL" id="JAGPXD010000003">
    <property type="protein sequence ID" value="KAH7361559.1"/>
    <property type="molecule type" value="Genomic_DNA"/>
</dbReference>
<dbReference type="SUPFAM" id="SSF52317">
    <property type="entry name" value="Class I glutamine amidotransferase-like"/>
    <property type="match status" value="1"/>
</dbReference>
<organism evidence="3 4">
    <name type="scientific">Plectosphaerella cucumerina</name>
    <dbReference type="NCBI Taxonomy" id="40658"/>
    <lineage>
        <taxon>Eukaryota</taxon>
        <taxon>Fungi</taxon>
        <taxon>Dikarya</taxon>
        <taxon>Ascomycota</taxon>
        <taxon>Pezizomycotina</taxon>
        <taxon>Sordariomycetes</taxon>
        <taxon>Hypocreomycetidae</taxon>
        <taxon>Glomerellales</taxon>
        <taxon>Plectosphaerellaceae</taxon>
        <taxon>Plectosphaerella</taxon>
    </lineage>
</organism>
<comment type="caution">
    <text evidence="3">The sequence shown here is derived from an EMBL/GenBank/DDBJ whole genome shotgun (WGS) entry which is preliminary data.</text>
</comment>
<name>A0A8K0X2V6_9PEZI</name>
<sequence length="160" mass="17082">MACRTWLLVVTHLLLLATAHAQNSTCSGSLMTLSIIAAEPGPVSAVYPPHVMVPGMPPLDFSHMLDPKITATHSFADAPDLDILLVPGGMGNMALDQANDTSVEDFVAQRYPELENLLSVCTGAASLAKSGVLKGKRATTNKAQWGWVTSHMDELWGGLW</sequence>
<dbReference type="InterPro" id="IPR002818">
    <property type="entry name" value="DJ-1/PfpI"/>
</dbReference>
<evidence type="ECO:0000256" key="1">
    <source>
        <dbReference type="SAM" id="SignalP"/>
    </source>
</evidence>
<dbReference type="Pfam" id="PF01965">
    <property type="entry name" value="DJ-1_PfpI"/>
    <property type="match status" value="1"/>
</dbReference>
<evidence type="ECO:0000259" key="2">
    <source>
        <dbReference type="Pfam" id="PF01965"/>
    </source>
</evidence>
<dbReference type="OrthoDB" id="543156at2759"/>
<dbReference type="AlphaFoldDB" id="A0A8K0X2V6"/>
<evidence type="ECO:0000313" key="3">
    <source>
        <dbReference type="EMBL" id="KAH7361559.1"/>
    </source>
</evidence>
<feature type="signal peptide" evidence="1">
    <location>
        <begin position="1"/>
        <end position="21"/>
    </location>
</feature>
<dbReference type="InterPro" id="IPR029062">
    <property type="entry name" value="Class_I_gatase-like"/>
</dbReference>
<keyword evidence="1" id="KW-0732">Signal</keyword>
<dbReference type="InterPro" id="IPR052158">
    <property type="entry name" value="INH-QAR"/>
</dbReference>
<gene>
    <name evidence="3" type="ORF">B0T11DRAFT_297127</name>
</gene>